<proteinExistence type="inferred from homology"/>
<evidence type="ECO:0000256" key="8">
    <source>
        <dbReference type="SAM" id="Coils"/>
    </source>
</evidence>
<dbReference type="EMBL" id="JAQOUE010000001">
    <property type="protein sequence ID" value="MDT7042544.1"/>
    <property type="molecule type" value="Genomic_DNA"/>
</dbReference>
<evidence type="ECO:0000313" key="10">
    <source>
        <dbReference type="Proteomes" id="UP001250932"/>
    </source>
</evidence>
<reference evidence="9 10" key="1">
    <citation type="journal article" date="2023" name="ISME J.">
        <title>Cultivation and genomic characterization of novel and ubiquitous marine nitrite-oxidizing bacteria from the Nitrospirales.</title>
        <authorList>
            <person name="Mueller A.J."/>
            <person name="Daebeler A."/>
            <person name="Herbold C.W."/>
            <person name="Kirkegaard R.H."/>
            <person name="Daims H."/>
        </authorList>
    </citation>
    <scope>NUCLEOTIDE SEQUENCE [LARGE SCALE GENOMIC DNA]</scope>
    <source>
        <strain evidence="9 10">EB</strain>
    </source>
</reference>
<dbReference type="PANTHER" id="PTHR30026">
    <property type="entry name" value="OUTER MEMBRANE PROTEIN TOLC"/>
    <property type="match status" value="1"/>
</dbReference>
<dbReference type="InterPro" id="IPR003423">
    <property type="entry name" value="OMP_efflux"/>
</dbReference>
<keyword evidence="10" id="KW-1185">Reference proteome</keyword>
<name>A0ABU3K821_9BACT</name>
<comment type="similarity">
    <text evidence="2">Belongs to the outer membrane factor (OMF) (TC 1.B.17) family.</text>
</comment>
<dbReference type="Gene3D" id="1.20.1600.10">
    <property type="entry name" value="Outer membrane efflux proteins (OEP)"/>
    <property type="match status" value="1"/>
</dbReference>
<feature type="coiled-coil region" evidence="8">
    <location>
        <begin position="386"/>
        <end position="420"/>
    </location>
</feature>
<comment type="caution">
    <text evidence="9">The sequence shown here is derived from an EMBL/GenBank/DDBJ whole genome shotgun (WGS) entry which is preliminary data.</text>
</comment>
<dbReference type="RefSeq" id="WP_313832965.1">
    <property type="nucleotide sequence ID" value="NZ_JAQOUE010000001.1"/>
</dbReference>
<keyword evidence="7" id="KW-0998">Cell outer membrane</keyword>
<keyword evidence="5" id="KW-0812">Transmembrane</keyword>
<dbReference type="PANTHER" id="PTHR30026:SF21">
    <property type="entry name" value="SLR1270 PROTEIN"/>
    <property type="match status" value="1"/>
</dbReference>
<sequence length="484" mass="53873">MLTIVRIIIIGLLIGLSVTPVQAENPTRELSGKQPSSVLTLQEVLTKVEQGHPLLQSSQTQKTVAAGKVLKALGAFEPNLVNDWELERLVKDGKTVSVGFNDTFVEMRHPWGIKGFAGFRAGIGDVEIADLGIENSNQPLLGIVFPMLRGLMTNPARAELQKSNLADKQADLEIQQARQDLYLGAATQYWNWVAAGKFVEVQEKAVSVADARSAQTMKQADAGARAQFDGIEANQEVQRRRDLLIKARRKLEEEQYRLALFLWEGDNPVVPAQMMAPEFPPLESTLDSDQFKHDRQQAATARPEVRLVNLEAEFNHIDLDVAENNFLPDLTAEAQPTRKPGEFVLGLGYRFGVQLSFPFLQRGARGDQMQMEAKAQRLKLLQRYRMQQVALDVDNAQSAISRAQERIQVSQQALQLAQELEKGERTRFKLGATSLVFVNLRERHVVQAAEELITALADYQKALALYQWAIGGWANGPFAAEVNG</sequence>
<evidence type="ECO:0000256" key="3">
    <source>
        <dbReference type="ARBA" id="ARBA00022448"/>
    </source>
</evidence>
<organism evidence="9 10">
    <name type="scientific">Candidatus Nitronereus thalassa</name>
    <dbReference type="NCBI Taxonomy" id="3020898"/>
    <lineage>
        <taxon>Bacteria</taxon>
        <taxon>Pseudomonadati</taxon>
        <taxon>Nitrospirota</taxon>
        <taxon>Nitrospiria</taxon>
        <taxon>Nitrospirales</taxon>
        <taxon>Nitrospiraceae</taxon>
        <taxon>Candidatus Nitronereus</taxon>
    </lineage>
</organism>
<keyword evidence="8" id="KW-0175">Coiled coil</keyword>
<keyword evidence="6" id="KW-0472">Membrane</keyword>
<gene>
    <name evidence="9" type="ORF">PPG34_09275</name>
</gene>
<comment type="subcellular location">
    <subcellularLocation>
        <location evidence="1">Cell outer membrane</location>
    </subcellularLocation>
</comment>
<evidence type="ECO:0000256" key="6">
    <source>
        <dbReference type="ARBA" id="ARBA00023136"/>
    </source>
</evidence>
<evidence type="ECO:0000313" key="9">
    <source>
        <dbReference type="EMBL" id="MDT7042544.1"/>
    </source>
</evidence>
<accession>A0ABU3K821</accession>
<keyword evidence="4" id="KW-1134">Transmembrane beta strand</keyword>
<dbReference type="Pfam" id="PF02321">
    <property type="entry name" value="OEP"/>
    <property type="match status" value="1"/>
</dbReference>
<evidence type="ECO:0000256" key="7">
    <source>
        <dbReference type="ARBA" id="ARBA00023237"/>
    </source>
</evidence>
<evidence type="ECO:0000256" key="1">
    <source>
        <dbReference type="ARBA" id="ARBA00004442"/>
    </source>
</evidence>
<keyword evidence="3" id="KW-0813">Transport</keyword>
<evidence type="ECO:0000256" key="2">
    <source>
        <dbReference type="ARBA" id="ARBA00007613"/>
    </source>
</evidence>
<dbReference type="InterPro" id="IPR051906">
    <property type="entry name" value="TolC-like"/>
</dbReference>
<protein>
    <submittedName>
        <fullName evidence="9">TolC family protein</fullName>
    </submittedName>
</protein>
<evidence type="ECO:0000256" key="5">
    <source>
        <dbReference type="ARBA" id="ARBA00022692"/>
    </source>
</evidence>
<evidence type="ECO:0000256" key="4">
    <source>
        <dbReference type="ARBA" id="ARBA00022452"/>
    </source>
</evidence>
<dbReference type="Proteomes" id="UP001250932">
    <property type="component" value="Unassembled WGS sequence"/>
</dbReference>
<dbReference type="SUPFAM" id="SSF56954">
    <property type="entry name" value="Outer membrane efflux proteins (OEP)"/>
    <property type="match status" value="1"/>
</dbReference>